<proteinExistence type="inferred from homology"/>
<dbReference type="Proteomes" id="UP000708148">
    <property type="component" value="Unassembled WGS sequence"/>
</dbReference>
<dbReference type="SMART" id="SM00671">
    <property type="entry name" value="SEL1"/>
    <property type="match status" value="5"/>
</dbReference>
<gene>
    <name evidence="3" type="ORF">OSTQU699_LOCUS8282</name>
</gene>
<dbReference type="AlphaFoldDB" id="A0A8S1JA16"/>
<dbReference type="InterPro" id="IPR011990">
    <property type="entry name" value="TPR-like_helical_dom_sf"/>
</dbReference>
<protein>
    <recommendedName>
        <fullName evidence="5">Beta-lactamase</fullName>
    </recommendedName>
</protein>
<sequence length="914" mass="102823">MPSSRLAFFVPYAPLDADLAWTACLGTSCSKTPPLITAETITFEAPQKNARTWSCGDFYELNVKEGFACTFQECPTGQEKDPDHSICCWPGQTYDEAKGECAGELKCPEGTEPDYHSTYCTPIDGLAWYGPGCEAGKMSDCSLLGKYLEATNSHNPEPDYKLARHYFERACRGGLIDGCERLANNLLRFDKSAETEKLTAALFELSCDGADRTACLRVGNQYLLEREIEAALDALDRGCQELKGGESRQSIISCQRRDLYKLLGAQDPEQITTYIEALEERCQRTSYNQEQPGYVHACTGLLRKALKERKDTSTYEERMEKACEDGYWYACSKLGSTLYYNSPTGEDASSRRDRYARAVPPLERACSKGNNASACTLLRKMADAGKGLPSTRKEKLARRERACQMGSQSACYDHAVLLYRVDGTAENHRATLEAFERACELPDYRACTFIGIMMSRGHGVEMKEKTRKRLAARYFERECLEHDEKIACDWLGYIHQYGEGVEPDKDKAKDYYTRACRQGNPSGCRNLLGVVDVDDIDDGALFSALLESSNEDDAPPRVFLFTMEEFASSSVPQLETLENGIETCRASKAECARLEKRFSKLVESAKKTFTQACEGGEGKACWYVSKMLDNRLGGLEYDEAEQQRILDLGCRHDDAASCFRAGKNHYFSYWTAESRREDGVELLARSCTSGKDLKRCLIASHAVIETSGDVDRARDLIETVCTPDIISELSCERLVQHWLRYPVEHSPLEARAYLESRCEQGDEPSCALVARQLFAKDPARALALVPETCTPETSPALCIERAWQLLQTPETVARGVEQLERWCEEEEYPRACHDLGMHHRKGTTLGKHVLSREALETGCDHGSRDACFEVGQLYESGNEFLKADKERAREFYLDACRYYHREGCMRHDMLGKEK</sequence>
<dbReference type="OrthoDB" id="2384430at2759"/>
<dbReference type="SUPFAM" id="SSF81901">
    <property type="entry name" value="HCP-like"/>
    <property type="match status" value="3"/>
</dbReference>
<comment type="similarity">
    <text evidence="1">Belongs to the hcp beta-lactamase family.</text>
</comment>
<dbReference type="InterPro" id="IPR040239">
    <property type="entry name" value="HcpB-like"/>
</dbReference>
<evidence type="ECO:0000256" key="2">
    <source>
        <dbReference type="ARBA" id="ARBA00022737"/>
    </source>
</evidence>
<accession>A0A8S1JA16</accession>
<comment type="caution">
    <text evidence="3">The sequence shown here is derived from an EMBL/GenBank/DDBJ whole genome shotgun (WGS) entry which is preliminary data.</text>
</comment>
<keyword evidence="4" id="KW-1185">Reference proteome</keyword>
<dbReference type="PROSITE" id="PS51257">
    <property type="entry name" value="PROKAR_LIPOPROTEIN"/>
    <property type="match status" value="1"/>
</dbReference>
<dbReference type="PANTHER" id="PTHR13891:SF1">
    <property type="entry name" value="CYTOCHROME C OXIDASE ASSEMBLY FACTOR 7"/>
    <property type="match status" value="1"/>
</dbReference>
<evidence type="ECO:0000313" key="4">
    <source>
        <dbReference type="Proteomes" id="UP000708148"/>
    </source>
</evidence>
<name>A0A8S1JA16_9CHLO</name>
<organism evidence="3 4">
    <name type="scientific">Ostreobium quekettii</name>
    <dbReference type="NCBI Taxonomy" id="121088"/>
    <lineage>
        <taxon>Eukaryota</taxon>
        <taxon>Viridiplantae</taxon>
        <taxon>Chlorophyta</taxon>
        <taxon>core chlorophytes</taxon>
        <taxon>Ulvophyceae</taxon>
        <taxon>TCBD clade</taxon>
        <taxon>Bryopsidales</taxon>
        <taxon>Ostreobineae</taxon>
        <taxon>Ostreobiaceae</taxon>
        <taxon>Ostreobium</taxon>
    </lineage>
</organism>
<dbReference type="Pfam" id="PF08238">
    <property type="entry name" value="Sel1"/>
    <property type="match status" value="3"/>
</dbReference>
<reference evidence="3" key="1">
    <citation type="submission" date="2020-12" db="EMBL/GenBank/DDBJ databases">
        <authorList>
            <person name="Iha C."/>
        </authorList>
    </citation>
    <scope>NUCLEOTIDE SEQUENCE</scope>
</reference>
<keyword evidence="2" id="KW-0677">Repeat</keyword>
<dbReference type="Gene3D" id="1.25.40.10">
    <property type="entry name" value="Tetratricopeptide repeat domain"/>
    <property type="match status" value="4"/>
</dbReference>
<dbReference type="PANTHER" id="PTHR13891">
    <property type="entry name" value="CYTOCHROME C OXIDASE ASSEMBLY FACTOR 7"/>
    <property type="match status" value="1"/>
</dbReference>
<dbReference type="InterPro" id="IPR006597">
    <property type="entry name" value="Sel1-like"/>
</dbReference>
<evidence type="ECO:0008006" key="5">
    <source>
        <dbReference type="Google" id="ProtNLM"/>
    </source>
</evidence>
<evidence type="ECO:0000313" key="3">
    <source>
        <dbReference type="EMBL" id="CAD7702925.1"/>
    </source>
</evidence>
<dbReference type="EMBL" id="CAJHUC010002003">
    <property type="protein sequence ID" value="CAD7702925.1"/>
    <property type="molecule type" value="Genomic_DNA"/>
</dbReference>
<evidence type="ECO:0000256" key="1">
    <source>
        <dbReference type="ARBA" id="ARBA00008486"/>
    </source>
</evidence>